<sequence length="585" mass="67119">MALDGAFLRHLKKEITDRALGARVDKIYQPNKEELVFLLRTRQEAFKLLLSARANSPRIHFTQYAPENPKVPPMLCMLLRKRLSGAKLVEVRQPGLERLLYLDFDAANELGDKVRLSLVIEIMGKYSNIILVDGQGKIVDALKRVDEEMSSQRLVQPGLAYELPPAQNKPCMLECQPEEIVEAIVHQPKNQSLNKGILNALQGLSPVVCREIEHQVGRGQELFTRDLTQEQRERLRFFLERLFTTVRDTAGEPYMVTKIKGKPMEFSFLNIVQYGTLASVSRWEDFSSLLDEFYEERDRQDRMRVKAQDLLRLLANASERLSRKINLQRGELARSEDREHLRVCGDLINANLYRIERGSAFADLENFYDENRLMRVKLDPALNATQNAQKYYKEYRKAKTAQQVLGEQIAQAEQELLYVDSVFDCLSRAQSESELNEIRQELREEGYLKAVRDKRKPPAPLAPLEFVSSEGFRILVGRNNRQNDKLTLKQANNNDIWLHTKNIPGSHTIIVTGGRQPGDATLKEAAMLAAYHSRAKDSSQVPVDYTQVRYVSKPQGAKPGMVIYVHYQTLFVTPQHELTEKLKKL</sequence>
<keyword evidence="1 5" id="KW-0820">tRNA-binding</keyword>
<dbReference type="Proteomes" id="UP000220611">
    <property type="component" value="Unassembled WGS sequence"/>
</dbReference>
<dbReference type="EMBL" id="ABCB02000019">
    <property type="protein sequence ID" value="EDO61070.1"/>
    <property type="molecule type" value="Genomic_DNA"/>
</dbReference>
<evidence type="ECO:0000313" key="8">
    <source>
        <dbReference type="EMBL" id="PEQ24000.1"/>
    </source>
</evidence>
<evidence type="ECO:0000256" key="4">
    <source>
        <dbReference type="ARBA" id="ARBA00022917"/>
    </source>
</evidence>
<dbReference type="HAMAP" id="MF_00844_B">
    <property type="entry name" value="RqcH_B"/>
    <property type="match status" value="1"/>
</dbReference>
<dbReference type="GO" id="GO:0072344">
    <property type="term" value="P:rescue of stalled ribosome"/>
    <property type="evidence" value="ECO:0007669"/>
    <property type="project" value="UniProtKB-UniRule"/>
</dbReference>
<comment type="subunit">
    <text evidence="5">Associates with stalled 50S ribosomal subunits. Binds to RqcP.</text>
</comment>
<dbReference type="GO" id="GO:0019843">
    <property type="term" value="F:rRNA binding"/>
    <property type="evidence" value="ECO:0007669"/>
    <property type="project" value="UniProtKB-UniRule"/>
</dbReference>
<evidence type="ECO:0000313" key="9">
    <source>
        <dbReference type="Proteomes" id="UP000003490"/>
    </source>
</evidence>
<dbReference type="Gene3D" id="2.30.310.10">
    <property type="entry name" value="ibrinogen binding protein from staphylococcus aureus domain"/>
    <property type="match status" value="1"/>
</dbReference>
<keyword evidence="4 5" id="KW-0648">Protein biosynthesis</keyword>
<dbReference type="FunFam" id="2.30.310.10:FF:000004">
    <property type="entry name" value="Fibronectin-binding protein A"/>
    <property type="match status" value="1"/>
</dbReference>
<dbReference type="OrthoDB" id="9766163at2"/>
<dbReference type="PANTHER" id="PTHR15239:SF6">
    <property type="entry name" value="RIBOSOME QUALITY CONTROL COMPLEX SUBUNIT NEMF"/>
    <property type="match status" value="1"/>
</dbReference>
<evidence type="ECO:0000259" key="6">
    <source>
        <dbReference type="Pfam" id="PF05670"/>
    </source>
</evidence>
<comment type="caution">
    <text evidence="7">The sequence shown here is derived from an EMBL/GenBank/DDBJ whole genome shotgun (WGS) entry which is preliminary data.</text>
</comment>
<keyword evidence="2 5" id="KW-0699">rRNA-binding</keyword>
<comment type="function">
    <text evidence="5">Key component of the ribosome quality control system (RQC), a ribosome-associated complex that mediates the extraction of incompletely synthesized nascent chains from stalled ribosomes and their subsequent degradation. RqcH recruits Ala-charged tRNA, and with RqcP directs the elongation of stalled nascent chains on 50S ribosomal subunits, leading to non-templated C-terminal alanine extensions (Ala tail). The Ala tail promotes nascent chain degradation. May add between 1 and at least 8 Ala residues. Binds to stalled 50S ribosomal subunits.</text>
</comment>
<protein>
    <recommendedName>
        <fullName evidence="5">Rqc2 homolog RqcH</fullName>
        <shortName evidence="5">RqcH</shortName>
    </recommendedName>
</protein>
<evidence type="ECO:0000256" key="1">
    <source>
        <dbReference type="ARBA" id="ARBA00022555"/>
    </source>
</evidence>
<dbReference type="InterPro" id="IPR051608">
    <property type="entry name" value="RQC_Subunit_NEMF"/>
</dbReference>
<evidence type="ECO:0000313" key="7">
    <source>
        <dbReference type="EMBL" id="EDO61070.1"/>
    </source>
</evidence>
<dbReference type="AlphaFoldDB" id="A7VVS0"/>
<dbReference type="Pfam" id="PF05670">
    <property type="entry name" value="NFACT-R_1"/>
    <property type="match status" value="1"/>
</dbReference>
<dbReference type="Proteomes" id="UP000003490">
    <property type="component" value="Unassembled WGS sequence"/>
</dbReference>
<dbReference type="EMBL" id="NOXF01000009">
    <property type="protein sequence ID" value="PEQ24000.1"/>
    <property type="molecule type" value="Genomic_DNA"/>
</dbReference>
<evidence type="ECO:0000256" key="2">
    <source>
        <dbReference type="ARBA" id="ARBA00022730"/>
    </source>
</evidence>
<evidence type="ECO:0000256" key="5">
    <source>
        <dbReference type="HAMAP-Rule" id="MF_00844"/>
    </source>
</evidence>
<dbReference type="PANTHER" id="PTHR15239">
    <property type="entry name" value="NUCLEAR EXPORT MEDIATOR FACTOR NEMF"/>
    <property type="match status" value="1"/>
</dbReference>
<evidence type="ECO:0000313" key="10">
    <source>
        <dbReference type="Proteomes" id="UP000220611"/>
    </source>
</evidence>
<comment type="similarity">
    <text evidence="5">Belongs to the NEMF family.</text>
</comment>
<reference evidence="7 9" key="1">
    <citation type="submission" date="2007-08" db="EMBL/GenBank/DDBJ databases">
        <title>Draft genome sequence of Clostridium leptum (DSM 753).</title>
        <authorList>
            <person name="Sudarsanam P."/>
            <person name="Ley R."/>
            <person name="Guruge J."/>
            <person name="Turnbaugh P.J."/>
            <person name="Mahowald M."/>
            <person name="Liep D."/>
            <person name="Gordon J."/>
        </authorList>
    </citation>
    <scope>NUCLEOTIDE SEQUENCE [LARGE SCALE GENOMIC DNA]</scope>
    <source>
        <strain evidence="7 9">DSM 753</strain>
    </source>
</reference>
<dbReference type="Pfam" id="PF05833">
    <property type="entry name" value="NFACT_N"/>
    <property type="match status" value="1"/>
</dbReference>
<proteinExistence type="inferred from homology"/>
<evidence type="ECO:0000256" key="3">
    <source>
        <dbReference type="ARBA" id="ARBA00022884"/>
    </source>
</evidence>
<keyword evidence="3 5" id="KW-0694">RNA-binding</keyword>
<reference evidence="7 9" key="2">
    <citation type="submission" date="2007-08" db="EMBL/GenBank/DDBJ databases">
        <authorList>
            <person name="Fulton L."/>
            <person name="Clifton S."/>
            <person name="Fulton B."/>
            <person name="Xu J."/>
            <person name="Minx P."/>
            <person name="Pepin K.H."/>
            <person name="Johnson M."/>
            <person name="Thiruvilangam P."/>
            <person name="Bhonagiri V."/>
            <person name="Nash W.E."/>
            <person name="Wang C."/>
            <person name="Mardis E.R."/>
            <person name="Wilson R.K."/>
        </authorList>
    </citation>
    <scope>NUCLEOTIDE SEQUENCE [LARGE SCALE GENOMIC DNA]</scope>
    <source>
        <strain evidence="7 9">DSM 753</strain>
    </source>
</reference>
<organism evidence="7 9">
    <name type="scientific">[Clostridium] leptum DSM 753</name>
    <dbReference type="NCBI Taxonomy" id="428125"/>
    <lineage>
        <taxon>Bacteria</taxon>
        <taxon>Bacillati</taxon>
        <taxon>Bacillota</taxon>
        <taxon>Clostridia</taxon>
        <taxon>Eubacteriales</taxon>
        <taxon>Oscillospiraceae</taxon>
        <taxon>Oscillospiraceae incertae sedis</taxon>
    </lineage>
</organism>
<gene>
    <name evidence="7" type="primary">fbpA</name>
    <name evidence="5" type="synonym">rqcH</name>
    <name evidence="8" type="ORF">CH238_11505</name>
    <name evidence="7" type="ORF">CLOLEP_02682</name>
</gene>
<name>A7VVS0_9FIRM</name>
<dbReference type="eggNOG" id="COG1293">
    <property type="taxonomic scope" value="Bacteria"/>
</dbReference>
<dbReference type="InterPro" id="IPR008532">
    <property type="entry name" value="NFACT_RNA-bd"/>
</dbReference>
<dbReference type="GO" id="GO:1990112">
    <property type="term" value="C:RQC complex"/>
    <property type="evidence" value="ECO:0007669"/>
    <property type="project" value="TreeGrafter"/>
</dbReference>
<reference evidence="8 10" key="3">
    <citation type="submission" date="2017-07" db="EMBL/GenBank/DDBJ databases">
        <title>Prevalence of linear plasmids in Cutibacterium (Propionibacterium) acnes isolates obtained from prostatic tissue.</title>
        <authorList>
            <person name="Davidsson S."/>
            <person name="Carlsson J."/>
            <person name="Molling P."/>
            <person name="Andren O."/>
            <person name="Andersson S.-O."/>
            <person name="Brzuszkiewicz E."/>
            <person name="Poehlein A."/>
            <person name="Al-Zeer M."/>
            <person name="Brinkmann V."/>
            <person name="Scavenius C."/>
            <person name="Nazipi S."/>
            <person name="Soderquist B."/>
            <person name="Bruggemann H."/>
        </authorList>
    </citation>
    <scope>NUCLEOTIDE SEQUENCE [LARGE SCALE GENOMIC DNA]</scope>
    <source>
        <strain evidence="8 10">DSM 753</strain>
    </source>
</reference>
<accession>A7VVS0</accession>
<feature type="domain" description="NFACT RNA-binding" evidence="6">
    <location>
        <begin position="465"/>
        <end position="556"/>
    </location>
</feature>
<dbReference type="InterPro" id="IPR043682">
    <property type="entry name" value="RqcH_bacterial"/>
</dbReference>
<dbReference type="GO" id="GO:0000049">
    <property type="term" value="F:tRNA binding"/>
    <property type="evidence" value="ECO:0007669"/>
    <property type="project" value="UniProtKB-UniRule"/>
</dbReference>
<keyword evidence="10" id="KW-1185">Reference proteome</keyword>
<dbReference type="GO" id="GO:0043023">
    <property type="term" value="F:ribosomal large subunit binding"/>
    <property type="evidence" value="ECO:0007669"/>
    <property type="project" value="UniProtKB-UniRule"/>
</dbReference>
<dbReference type="HOGENOM" id="CLU_022481_2_1_9"/>